<name>A0ABV7ZSH6_9GAMM</name>
<feature type="binding site" evidence="18">
    <location>
        <begin position="8"/>
        <end position="11"/>
    </location>
    <ligand>
        <name>UDP-N-acetyl-alpha-D-glucosamine</name>
        <dbReference type="ChEBI" id="CHEBI:57705"/>
    </ligand>
</feature>
<dbReference type="NCBIfam" id="TIGR01173">
    <property type="entry name" value="glmU"/>
    <property type="match status" value="1"/>
</dbReference>
<dbReference type="Pfam" id="PF25087">
    <property type="entry name" value="GMPPB_C"/>
    <property type="match status" value="1"/>
</dbReference>
<comment type="caution">
    <text evidence="21">The sequence shown here is derived from an EMBL/GenBank/DDBJ whole genome shotgun (WGS) entry which is preliminary data.</text>
</comment>
<keyword evidence="10 18" id="KW-0133">Cell shape</keyword>
<feature type="domain" description="Mannose-1-phosphate guanyltransferase C-terminal" evidence="20">
    <location>
        <begin position="274"/>
        <end position="336"/>
    </location>
</feature>
<feature type="binding site" evidence="18">
    <location>
        <position position="165"/>
    </location>
    <ligand>
        <name>UDP-N-acetyl-alpha-D-glucosamine</name>
        <dbReference type="ChEBI" id="CHEBI:57705"/>
    </ligand>
</feature>
<keyword evidence="9 18" id="KW-0460">Magnesium</keyword>
<evidence type="ECO:0000256" key="15">
    <source>
        <dbReference type="ARBA" id="ARBA00048247"/>
    </source>
</evidence>
<dbReference type="InterPro" id="IPR050065">
    <property type="entry name" value="GlmU-like"/>
</dbReference>
<feature type="domain" description="MobA-like NTP transferase" evidence="19">
    <location>
        <begin position="6"/>
        <end position="127"/>
    </location>
</feature>
<feature type="binding site" evidence="18">
    <location>
        <position position="435"/>
    </location>
    <ligand>
        <name>acetyl-CoA</name>
        <dbReference type="ChEBI" id="CHEBI:57288"/>
    </ligand>
</feature>
<organism evidence="21 22">
    <name type="scientific">Saccharospirillum mangrovi</name>
    <dbReference type="NCBI Taxonomy" id="2161747"/>
    <lineage>
        <taxon>Bacteria</taxon>
        <taxon>Pseudomonadati</taxon>
        <taxon>Pseudomonadota</taxon>
        <taxon>Gammaproteobacteria</taxon>
        <taxon>Oceanospirillales</taxon>
        <taxon>Saccharospirillaceae</taxon>
        <taxon>Saccharospirillum</taxon>
    </lineage>
</organism>
<accession>A0ABV7ZSH6</accession>
<keyword evidence="13 18" id="KW-0012">Acyltransferase</keyword>
<dbReference type="GO" id="GO:0019134">
    <property type="term" value="F:glucosamine-1-phosphate N-acetyltransferase activity"/>
    <property type="evidence" value="ECO:0007669"/>
    <property type="project" value="UniProtKB-EC"/>
</dbReference>
<evidence type="ECO:0000256" key="3">
    <source>
        <dbReference type="ARBA" id="ARBA00007947"/>
    </source>
</evidence>
<evidence type="ECO:0000313" key="22">
    <source>
        <dbReference type="Proteomes" id="UP001595617"/>
    </source>
</evidence>
<feature type="binding site" evidence="18">
    <location>
        <position position="223"/>
    </location>
    <ligand>
        <name>Mg(2+)</name>
        <dbReference type="ChEBI" id="CHEBI:18420"/>
    </ligand>
</feature>
<feature type="binding site" evidence="18">
    <location>
        <position position="328"/>
    </location>
    <ligand>
        <name>UDP-N-acetyl-alpha-D-glucosamine</name>
        <dbReference type="ChEBI" id="CHEBI:57705"/>
    </ligand>
</feature>
<feature type="region of interest" description="N-acetyltransferase" evidence="18">
    <location>
        <begin position="247"/>
        <end position="452"/>
    </location>
</feature>
<dbReference type="EMBL" id="JBHRYR010000002">
    <property type="protein sequence ID" value="MFC3851508.1"/>
    <property type="molecule type" value="Genomic_DNA"/>
</dbReference>
<evidence type="ECO:0000256" key="4">
    <source>
        <dbReference type="ARBA" id="ARBA00022490"/>
    </source>
</evidence>
<evidence type="ECO:0000256" key="14">
    <source>
        <dbReference type="ARBA" id="ARBA00023316"/>
    </source>
</evidence>
<dbReference type="Pfam" id="PF12804">
    <property type="entry name" value="NTP_transf_3"/>
    <property type="match status" value="1"/>
</dbReference>
<evidence type="ECO:0000256" key="18">
    <source>
        <dbReference type="HAMAP-Rule" id="MF_01631"/>
    </source>
</evidence>
<feature type="active site" description="Proton acceptor" evidence="18">
    <location>
        <position position="358"/>
    </location>
</feature>
<dbReference type="Gene3D" id="2.160.10.10">
    <property type="entry name" value="Hexapeptide repeat proteins"/>
    <property type="match status" value="1"/>
</dbReference>
<dbReference type="PANTHER" id="PTHR43584:SF3">
    <property type="entry name" value="BIFUNCTIONAL PROTEIN GLMU"/>
    <property type="match status" value="1"/>
</dbReference>
<keyword evidence="12 18" id="KW-0511">Multifunctional enzyme</keyword>
<feature type="binding site" evidence="18">
    <location>
        <begin position="77"/>
        <end position="78"/>
    </location>
    <ligand>
        <name>UDP-N-acetyl-alpha-D-glucosamine</name>
        <dbReference type="ChEBI" id="CHEBI:57705"/>
    </ligand>
</feature>
<dbReference type="Proteomes" id="UP001595617">
    <property type="component" value="Unassembled WGS sequence"/>
</dbReference>
<keyword evidence="4 18" id="KW-0963">Cytoplasm</keyword>
<feature type="binding site" evidence="18">
    <location>
        <position position="101"/>
    </location>
    <ligand>
        <name>Mg(2+)</name>
        <dbReference type="ChEBI" id="CHEBI:18420"/>
    </ligand>
</feature>
<comment type="function">
    <text evidence="17 18">Catalyzes the last two sequential reactions in the de novo biosynthetic pathway for UDP-N-acetylglucosamine (UDP-GlcNAc). The C-terminal domain catalyzes the transfer of acetyl group from acetyl coenzyme A to glucosamine-1-phosphate (GlcN-1-P) to produce N-acetylglucosamine-1-phosphate (GlcNAc-1-P), which is converted into UDP-GlcNAc by the transfer of uridine 5-monophosphate (from uridine 5-triphosphate), a reaction catalyzed by the N-terminal domain.</text>
</comment>
<keyword evidence="22" id="KW-1185">Reference proteome</keyword>
<gene>
    <name evidence="18 21" type="primary">glmU</name>
    <name evidence="21" type="ORF">ACFOOG_01575</name>
</gene>
<comment type="pathway">
    <text evidence="18">Nucleotide-sugar biosynthesis; UDP-N-acetyl-alpha-D-glucosamine biosynthesis; UDP-N-acetyl-alpha-D-glucosamine from N-acetyl-alpha-D-glucosamine 1-phosphate: step 1/1.</text>
</comment>
<keyword evidence="6 18" id="KW-0548">Nucleotidyltransferase</keyword>
<feature type="binding site" evidence="18">
    <location>
        <position position="223"/>
    </location>
    <ligand>
        <name>UDP-N-acetyl-alpha-D-glucosamine</name>
        <dbReference type="ChEBI" id="CHEBI:57705"/>
    </ligand>
</feature>
<evidence type="ECO:0000256" key="5">
    <source>
        <dbReference type="ARBA" id="ARBA00022679"/>
    </source>
</evidence>
<dbReference type="InterPro" id="IPR029044">
    <property type="entry name" value="Nucleotide-diphossugar_trans"/>
</dbReference>
<dbReference type="InterPro" id="IPR001451">
    <property type="entry name" value="Hexapep"/>
</dbReference>
<comment type="pathway">
    <text evidence="18">Bacterial outer membrane biogenesis; LPS lipid A biosynthesis.</text>
</comment>
<evidence type="ECO:0000256" key="6">
    <source>
        <dbReference type="ARBA" id="ARBA00022695"/>
    </source>
</evidence>
<dbReference type="NCBIfam" id="NF010933">
    <property type="entry name" value="PRK14353.1"/>
    <property type="match status" value="1"/>
</dbReference>
<dbReference type="InterPro" id="IPR025877">
    <property type="entry name" value="MobA-like_NTP_Trfase"/>
</dbReference>
<evidence type="ECO:0000256" key="11">
    <source>
        <dbReference type="ARBA" id="ARBA00022984"/>
    </source>
</evidence>
<feature type="binding site" evidence="18">
    <location>
        <begin position="381"/>
        <end position="382"/>
    </location>
    <ligand>
        <name>acetyl-CoA</name>
        <dbReference type="ChEBI" id="CHEBI:57288"/>
    </ligand>
</feature>
<feature type="binding site" evidence="18">
    <location>
        <position position="372"/>
    </location>
    <ligand>
        <name>UDP-N-acetyl-alpha-D-glucosamine</name>
        <dbReference type="ChEBI" id="CHEBI:57705"/>
    </ligand>
</feature>
<evidence type="ECO:0000256" key="16">
    <source>
        <dbReference type="ARBA" id="ARBA00048493"/>
    </source>
</evidence>
<evidence type="ECO:0000256" key="2">
    <source>
        <dbReference type="ARBA" id="ARBA00007707"/>
    </source>
</evidence>
<evidence type="ECO:0000256" key="7">
    <source>
        <dbReference type="ARBA" id="ARBA00022723"/>
    </source>
</evidence>
<feature type="binding site" evidence="18">
    <location>
        <position position="136"/>
    </location>
    <ligand>
        <name>UDP-N-acetyl-alpha-D-glucosamine</name>
        <dbReference type="ChEBI" id="CHEBI:57705"/>
    </ligand>
</feature>
<comment type="similarity">
    <text evidence="2 18">In the C-terminal section; belongs to the transferase hexapeptide repeat family.</text>
</comment>
<comment type="pathway">
    <text evidence="18">Nucleotide-sugar biosynthesis; UDP-N-acetyl-alpha-D-glucosamine biosynthesis; N-acetyl-alpha-D-glucosamine 1-phosphate from alpha-D-glucosamine 6-phosphate (route II): step 2/2.</text>
</comment>
<dbReference type="Pfam" id="PF00132">
    <property type="entry name" value="Hexapep"/>
    <property type="match status" value="1"/>
</dbReference>
<feature type="binding site" evidence="18">
    <location>
        <position position="150"/>
    </location>
    <ligand>
        <name>UDP-N-acetyl-alpha-D-glucosamine</name>
        <dbReference type="ChEBI" id="CHEBI:57705"/>
    </ligand>
</feature>
<keyword evidence="8 18" id="KW-0677">Repeat</keyword>
<comment type="similarity">
    <text evidence="3 18">In the N-terminal section; belongs to the N-acetylglucosamine-1-phosphate uridyltransferase family.</text>
</comment>
<dbReference type="Gene3D" id="3.90.550.10">
    <property type="entry name" value="Spore Coat Polysaccharide Biosynthesis Protein SpsA, Chain A"/>
    <property type="match status" value="1"/>
</dbReference>
<reference evidence="22" key="1">
    <citation type="journal article" date="2019" name="Int. J. Syst. Evol. Microbiol.">
        <title>The Global Catalogue of Microorganisms (GCM) 10K type strain sequencing project: providing services to taxonomists for standard genome sequencing and annotation.</title>
        <authorList>
            <consortium name="The Broad Institute Genomics Platform"/>
            <consortium name="The Broad Institute Genome Sequencing Center for Infectious Disease"/>
            <person name="Wu L."/>
            <person name="Ma J."/>
        </authorList>
    </citation>
    <scope>NUCLEOTIDE SEQUENCE [LARGE SCALE GENOMIC DNA]</scope>
    <source>
        <strain evidence="22">IBRC 10765</strain>
    </source>
</reference>
<dbReference type="CDD" id="cd02540">
    <property type="entry name" value="GT2_GlmU_N_bac"/>
    <property type="match status" value="1"/>
</dbReference>
<feature type="binding site" evidence="18">
    <location>
        <position position="22"/>
    </location>
    <ligand>
        <name>UDP-N-acetyl-alpha-D-glucosamine</name>
        <dbReference type="ChEBI" id="CHEBI:57705"/>
    </ligand>
</feature>
<evidence type="ECO:0000256" key="12">
    <source>
        <dbReference type="ARBA" id="ARBA00023268"/>
    </source>
</evidence>
<evidence type="ECO:0000256" key="13">
    <source>
        <dbReference type="ARBA" id="ARBA00023315"/>
    </source>
</evidence>
<dbReference type="EC" id="2.3.1.157" evidence="18"/>
<dbReference type="InterPro" id="IPR038009">
    <property type="entry name" value="GlmU_C_LbH"/>
</dbReference>
<comment type="catalytic activity">
    <reaction evidence="16 18">
        <text>N-acetyl-alpha-D-glucosamine 1-phosphate + UTP + H(+) = UDP-N-acetyl-alpha-D-glucosamine + diphosphate</text>
        <dbReference type="Rhea" id="RHEA:13509"/>
        <dbReference type="ChEBI" id="CHEBI:15378"/>
        <dbReference type="ChEBI" id="CHEBI:33019"/>
        <dbReference type="ChEBI" id="CHEBI:46398"/>
        <dbReference type="ChEBI" id="CHEBI:57705"/>
        <dbReference type="ChEBI" id="CHEBI:57776"/>
        <dbReference type="EC" id="2.7.7.23"/>
    </reaction>
</comment>
<evidence type="ECO:0000256" key="9">
    <source>
        <dbReference type="ARBA" id="ARBA00022842"/>
    </source>
</evidence>
<feature type="binding site" evidence="18">
    <location>
        <position position="346"/>
    </location>
    <ligand>
        <name>UDP-N-acetyl-alpha-D-glucosamine</name>
        <dbReference type="ChEBI" id="CHEBI:57705"/>
    </ligand>
</feature>
<feature type="binding site" evidence="18">
    <location>
        <position position="361"/>
    </location>
    <ligand>
        <name>UDP-N-acetyl-alpha-D-glucosamine</name>
        <dbReference type="ChEBI" id="CHEBI:57705"/>
    </ligand>
</feature>
<comment type="subunit">
    <text evidence="18">Homotrimer.</text>
</comment>
<evidence type="ECO:0000313" key="21">
    <source>
        <dbReference type="EMBL" id="MFC3851508.1"/>
    </source>
</evidence>
<dbReference type="SUPFAM" id="SSF51161">
    <property type="entry name" value="Trimeric LpxA-like enzymes"/>
    <property type="match status" value="1"/>
</dbReference>
<feature type="region of interest" description="Linker" evidence="18">
    <location>
        <begin position="226"/>
        <end position="246"/>
    </location>
</feature>
<feature type="binding site" evidence="18">
    <location>
        <position position="400"/>
    </location>
    <ligand>
        <name>acetyl-CoA</name>
        <dbReference type="ChEBI" id="CHEBI:57288"/>
    </ligand>
</feature>
<feature type="binding site" evidence="18">
    <location>
        <position position="375"/>
    </location>
    <ligand>
        <name>acetyl-CoA</name>
        <dbReference type="ChEBI" id="CHEBI:57288"/>
    </ligand>
</feature>
<keyword evidence="11 18" id="KW-0573">Peptidoglycan synthesis</keyword>
<protein>
    <recommendedName>
        <fullName evidence="18">Bifunctional protein GlmU</fullName>
    </recommendedName>
    <domain>
        <recommendedName>
            <fullName evidence="18">UDP-N-acetylglucosamine pyrophosphorylase</fullName>
            <ecNumber evidence="18">2.7.7.23</ecNumber>
        </recommendedName>
        <alternativeName>
            <fullName evidence="18">N-acetylglucosamine-1-phosphate uridyltransferase</fullName>
        </alternativeName>
    </domain>
    <domain>
        <recommendedName>
            <fullName evidence="18">Glucosamine-1-phosphate N-acetyltransferase</fullName>
            <ecNumber evidence="18">2.3.1.157</ecNumber>
        </recommendedName>
    </domain>
</protein>
<keyword evidence="5 18" id="KW-0808">Transferase</keyword>
<proteinExistence type="inferred from homology"/>
<evidence type="ECO:0000259" key="19">
    <source>
        <dbReference type="Pfam" id="PF12804"/>
    </source>
</evidence>
<sequence>MSVHIVILAAGQGTRMKSALPKVLHPIAGKPMVQHVVDVARTLGEAITLVVGHGADAVKAQFAGQSVHFVTQHEQLGTGHAVAQALPHIQASDRVLVLYADVPLLQHHVLLPMVAAEHHQALTILTAQLDDPTGYGRIVRQGEHIQAIVEQKDATAEQLAISEVNTGIMAMTGEHLHRWLPKLGNNNAQGEYYLTDLVAMAVADDVPVNAVKAQDVISTQGVNNRVQLAELEREYQRRQAEALMLAGVTVLDPQRLDIRGTVSSGQDTLIDVNVILENVTLGANVTIGANCILRDCRIGDGAVILDNTLIEDADIGSNANVGPFARIRPGTVLEAGAKVGNFVEIKKAHIGAGAKVNHLTYIGDARIGAKANIGAGTITCNYDGVNKYITDIGAGAFIGSNSTLVAPVTIGDGGYIGAGSVISKDAPAEQLTLARSRQVTIAKWQRPSKKES</sequence>
<feature type="binding site" evidence="18">
    <location>
        <position position="418"/>
    </location>
    <ligand>
        <name>acetyl-CoA</name>
        <dbReference type="ChEBI" id="CHEBI:57288"/>
    </ligand>
</feature>
<dbReference type="InterPro" id="IPR011004">
    <property type="entry name" value="Trimer_LpxA-like_sf"/>
</dbReference>
<dbReference type="CDD" id="cd03353">
    <property type="entry name" value="LbH_GlmU_C"/>
    <property type="match status" value="1"/>
</dbReference>
<evidence type="ECO:0000259" key="20">
    <source>
        <dbReference type="Pfam" id="PF25087"/>
    </source>
</evidence>
<keyword evidence="7 18" id="KW-0479">Metal-binding</keyword>
<comment type="cofactor">
    <cofactor evidence="18">
        <name>Mg(2+)</name>
        <dbReference type="ChEBI" id="CHEBI:18420"/>
    </cofactor>
    <text evidence="18">Binds 1 Mg(2+) ion per subunit.</text>
</comment>
<dbReference type="InterPro" id="IPR005882">
    <property type="entry name" value="Bifunctional_GlmU"/>
</dbReference>
<evidence type="ECO:0000256" key="8">
    <source>
        <dbReference type="ARBA" id="ARBA00022737"/>
    </source>
</evidence>
<comment type="subcellular location">
    <subcellularLocation>
        <location evidence="1 18">Cytoplasm</location>
    </subcellularLocation>
</comment>
<evidence type="ECO:0000256" key="17">
    <source>
        <dbReference type="ARBA" id="ARBA00049628"/>
    </source>
</evidence>
<comment type="catalytic activity">
    <reaction evidence="15 18">
        <text>alpha-D-glucosamine 1-phosphate + acetyl-CoA = N-acetyl-alpha-D-glucosamine 1-phosphate + CoA + H(+)</text>
        <dbReference type="Rhea" id="RHEA:13725"/>
        <dbReference type="ChEBI" id="CHEBI:15378"/>
        <dbReference type="ChEBI" id="CHEBI:57287"/>
        <dbReference type="ChEBI" id="CHEBI:57288"/>
        <dbReference type="ChEBI" id="CHEBI:57776"/>
        <dbReference type="ChEBI" id="CHEBI:58516"/>
        <dbReference type="EC" id="2.3.1.157"/>
    </reaction>
</comment>
<dbReference type="GO" id="GO:0003977">
    <property type="term" value="F:UDP-N-acetylglucosamine diphosphorylase activity"/>
    <property type="evidence" value="ECO:0007669"/>
    <property type="project" value="UniProtKB-EC"/>
</dbReference>
<keyword evidence="14 18" id="KW-0961">Cell wall biogenesis/degradation</keyword>
<dbReference type="InterPro" id="IPR056729">
    <property type="entry name" value="GMPPB_C"/>
</dbReference>
<dbReference type="RefSeq" id="WP_380692688.1">
    <property type="nucleotide sequence ID" value="NZ_JBHRYR010000002.1"/>
</dbReference>
<dbReference type="HAMAP" id="MF_01631">
    <property type="entry name" value="GlmU"/>
    <property type="match status" value="1"/>
</dbReference>
<dbReference type="PANTHER" id="PTHR43584">
    <property type="entry name" value="NUCLEOTIDYL TRANSFERASE"/>
    <property type="match status" value="1"/>
</dbReference>
<evidence type="ECO:0000256" key="1">
    <source>
        <dbReference type="ARBA" id="ARBA00004496"/>
    </source>
</evidence>
<comment type="caution">
    <text evidence="18">Lacks conserved residue(s) required for the propagation of feature annotation.</text>
</comment>
<feature type="region of interest" description="Pyrophosphorylase" evidence="18">
    <location>
        <begin position="1"/>
        <end position="225"/>
    </location>
</feature>
<feature type="binding site" evidence="18">
    <location>
        <position position="72"/>
    </location>
    <ligand>
        <name>UDP-N-acetyl-alpha-D-glucosamine</name>
        <dbReference type="ChEBI" id="CHEBI:57705"/>
    </ligand>
</feature>
<dbReference type="EC" id="2.7.7.23" evidence="18"/>
<evidence type="ECO:0000256" key="10">
    <source>
        <dbReference type="ARBA" id="ARBA00022960"/>
    </source>
</evidence>
<dbReference type="SUPFAM" id="SSF53448">
    <property type="entry name" value="Nucleotide-diphospho-sugar transferases"/>
    <property type="match status" value="1"/>
</dbReference>